<protein>
    <recommendedName>
        <fullName evidence="10">CP-type G domain-containing protein</fullName>
    </recommendedName>
</protein>
<dbReference type="PRINTS" id="PR00326">
    <property type="entry name" value="GTP1OBG"/>
</dbReference>
<reference evidence="9" key="2">
    <citation type="submission" date="2015-01" db="EMBL/GenBank/DDBJ databases">
        <title>Evolutionary Origins and Diversification of the Mycorrhizal Mutualists.</title>
        <authorList>
            <consortium name="DOE Joint Genome Institute"/>
            <consortium name="Mycorrhizal Genomics Consortium"/>
            <person name="Kohler A."/>
            <person name="Kuo A."/>
            <person name="Nagy L.G."/>
            <person name="Floudas D."/>
            <person name="Copeland A."/>
            <person name="Barry K.W."/>
            <person name="Cichocki N."/>
            <person name="Veneault-Fourrey C."/>
            <person name="LaButti K."/>
            <person name="Lindquist E.A."/>
            <person name="Lipzen A."/>
            <person name="Lundell T."/>
            <person name="Morin E."/>
            <person name="Murat C."/>
            <person name="Riley R."/>
            <person name="Ohm R."/>
            <person name="Sun H."/>
            <person name="Tunlid A."/>
            <person name="Henrissat B."/>
            <person name="Grigoriev I.V."/>
            <person name="Hibbett D.S."/>
            <person name="Martin F."/>
        </authorList>
    </citation>
    <scope>NUCLEOTIDE SEQUENCE [LARGE SCALE GENOMIC DNA]</scope>
    <source>
        <strain evidence="9">F 1598</strain>
    </source>
</reference>
<dbReference type="HOGENOM" id="CLU_011106_5_1_1"/>
<evidence type="ECO:0008006" key="10">
    <source>
        <dbReference type="Google" id="ProtNLM"/>
    </source>
</evidence>
<organism evidence="8 9">
    <name type="scientific">Piloderma croceum (strain F 1598)</name>
    <dbReference type="NCBI Taxonomy" id="765440"/>
    <lineage>
        <taxon>Eukaryota</taxon>
        <taxon>Fungi</taxon>
        <taxon>Dikarya</taxon>
        <taxon>Basidiomycota</taxon>
        <taxon>Agaricomycotina</taxon>
        <taxon>Agaricomycetes</taxon>
        <taxon>Agaricomycetidae</taxon>
        <taxon>Atheliales</taxon>
        <taxon>Atheliaceae</taxon>
        <taxon>Piloderma</taxon>
    </lineage>
</organism>
<feature type="compositionally biased region" description="Polar residues" evidence="5">
    <location>
        <begin position="609"/>
        <end position="638"/>
    </location>
</feature>
<evidence type="ECO:0000259" key="6">
    <source>
        <dbReference type="Pfam" id="PF01926"/>
    </source>
</evidence>
<accession>A0A0C3BCD0</accession>
<dbReference type="OrthoDB" id="10266128at2759"/>
<evidence type="ECO:0000256" key="1">
    <source>
        <dbReference type="ARBA" id="ARBA00004123"/>
    </source>
</evidence>
<dbReference type="PANTHER" id="PTHR11089:SF30">
    <property type="entry name" value="GUANINE NUCLEOTIDE-BINDING PROTEIN-LIKE 3 HOMOLOG"/>
    <property type="match status" value="1"/>
</dbReference>
<evidence type="ECO:0000259" key="7">
    <source>
        <dbReference type="Pfam" id="PF08701"/>
    </source>
</evidence>
<keyword evidence="2" id="KW-0547">Nucleotide-binding</keyword>
<evidence type="ECO:0000313" key="9">
    <source>
        <dbReference type="Proteomes" id="UP000054166"/>
    </source>
</evidence>
<dbReference type="Proteomes" id="UP000054166">
    <property type="component" value="Unassembled WGS sequence"/>
</dbReference>
<dbReference type="Gene3D" id="3.40.50.300">
    <property type="entry name" value="P-loop containing nucleotide triphosphate hydrolases"/>
    <property type="match status" value="1"/>
</dbReference>
<feature type="compositionally biased region" description="Basic residues" evidence="5">
    <location>
        <begin position="1"/>
        <end position="22"/>
    </location>
</feature>
<evidence type="ECO:0000256" key="4">
    <source>
        <dbReference type="ARBA" id="ARBA00023242"/>
    </source>
</evidence>
<evidence type="ECO:0000256" key="5">
    <source>
        <dbReference type="SAM" id="MobiDB-lite"/>
    </source>
</evidence>
<dbReference type="Pfam" id="PF08701">
    <property type="entry name" value="GN3L_Grn1"/>
    <property type="match status" value="1"/>
</dbReference>
<keyword evidence="4" id="KW-0539">Nucleus</keyword>
<dbReference type="GO" id="GO:0005525">
    <property type="term" value="F:GTP binding"/>
    <property type="evidence" value="ECO:0007669"/>
    <property type="project" value="UniProtKB-KW"/>
</dbReference>
<dbReference type="AlphaFoldDB" id="A0A0C3BCD0"/>
<keyword evidence="3" id="KW-0342">GTP-binding</keyword>
<dbReference type="GO" id="GO:0005730">
    <property type="term" value="C:nucleolus"/>
    <property type="evidence" value="ECO:0007669"/>
    <property type="project" value="TreeGrafter"/>
</dbReference>
<feature type="compositionally biased region" description="Low complexity" evidence="5">
    <location>
        <begin position="597"/>
        <end position="608"/>
    </location>
</feature>
<dbReference type="InterPro" id="IPR014813">
    <property type="entry name" value="Gnl3_N_dom"/>
</dbReference>
<dbReference type="Gene3D" id="1.10.1580.10">
    <property type="match status" value="1"/>
</dbReference>
<dbReference type="InterPro" id="IPR023179">
    <property type="entry name" value="GTP-bd_ortho_bundle_sf"/>
</dbReference>
<name>A0A0C3BCD0_PILCF</name>
<dbReference type="FunCoup" id="A0A0C3BCD0">
    <property type="interactions" value="430"/>
</dbReference>
<dbReference type="SUPFAM" id="SSF52540">
    <property type="entry name" value="P-loop containing nucleoside triphosphate hydrolases"/>
    <property type="match status" value="1"/>
</dbReference>
<dbReference type="Pfam" id="PF01926">
    <property type="entry name" value="MMR_HSR1"/>
    <property type="match status" value="1"/>
</dbReference>
<evidence type="ECO:0000313" key="8">
    <source>
        <dbReference type="EMBL" id="KIM83958.1"/>
    </source>
</evidence>
<comment type="subcellular location">
    <subcellularLocation>
        <location evidence="1">Nucleus</location>
    </subcellularLocation>
</comment>
<dbReference type="STRING" id="765440.A0A0C3BCD0"/>
<dbReference type="EMBL" id="KN832989">
    <property type="protein sequence ID" value="KIM83958.1"/>
    <property type="molecule type" value="Genomic_DNA"/>
</dbReference>
<gene>
    <name evidence="8" type="ORF">PILCRDRAFT_420239</name>
</gene>
<evidence type="ECO:0000256" key="3">
    <source>
        <dbReference type="ARBA" id="ARBA00023134"/>
    </source>
</evidence>
<evidence type="ECO:0000256" key="2">
    <source>
        <dbReference type="ARBA" id="ARBA00022741"/>
    </source>
</evidence>
<sequence>MPAIRKKTSNRGTTNKRARIKGKAAESRKKQKRDAKKNVQWKSKHKKDPGIPNNFPYKDQILAEIAEERRQAAEEKQRRKDEKKAAKAGTNVVEERSDTEADGEGEGNPGIFDGVGSVTGKAAIQTKGKSRDIIEDVEVVSEDEIPILLNNDLPNLQSVLDQADVILQVLDARDPLAFRSSHLEELAAARPGQRTLLVLNKIDTVPLESITSWLAYLRTQHPTLPFRASSAFLPVTEPAIKSKGKEKAPVNDAIGASSILAYLSECAQEKEGDGTVAVAIVGLTNAGKSSLINSLLGKAVLPIYSLSSSSLAPSTTCLPQEVTLPVSGKQIRLIDTPGLSWKASSDESTDEHDVLRARDILLRNKGRIDRLKDPAFALAHIVSRADTEDLMLFYNLPAFLKGDKNAFLSGIARSNGMVKKAGVLDLAGAARIVLRDWSVGKFPRFTPAPTISETLVLTQRTGALAKLYIEDQKTLATLETRKEMRKRIGLVKLVAGHTDIRKVDVEARWMGAEHDGDDQSDEEVDKDDEQAESDEDDNVMMDDVEDLGHDESEEDDEPPPAPTGKRKRRNTFTALSALPNKKVAFAPDPKESKRARAAGSSKKAAPSSLNSKPVSSKLKTSKPTSVSRKIASQKSTPPSKGGDEVYDFGKFF</sequence>
<dbReference type="InterPro" id="IPR050755">
    <property type="entry name" value="TRAFAC_YlqF/YawG_RiboMat"/>
</dbReference>
<feature type="compositionally biased region" description="Acidic residues" evidence="5">
    <location>
        <begin position="515"/>
        <end position="545"/>
    </location>
</feature>
<feature type="compositionally biased region" description="Basic and acidic residues" evidence="5">
    <location>
        <begin position="66"/>
        <end position="85"/>
    </location>
</feature>
<dbReference type="InParanoid" id="A0A0C3BCD0"/>
<dbReference type="PANTHER" id="PTHR11089">
    <property type="entry name" value="GTP-BINDING PROTEIN-RELATED"/>
    <property type="match status" value="1"/>
</dbReference>
<feature type="region of interest" description="Disordered" evidence="5">
    <location>
        <begin position="512"/>
        <end position="652"/>
    </location>
</feature>
<feature type="domain" description="G" evidence="6">
    <location>
        <begin position="278"/>
        <end position="355"/>
    </location>
</feature>
<reference evidence="8 9" key="1">
    <citation type="submission" date="2014-04" db="EMBL/GenBank/DDBJ databases">
        <authorList>
            <consortium name="DOE Joint Genome Institute"/>
            <person name="Kuo A."/>
            <person name="Tarkka M."/>
            <person name="Buscot F."/>
            <person name="Kohler A."/>
            <person name="Nagy L.G."/>
            <person name="Floudas D."/>
            <person name="Copeland A."/>
            <person name="Barry K.W."/>
            <person name="Cichocki N."/>
            <person name="Veneault-Fourrey C."/>
            <person name="LaButti K."/>
            <person name="Lindquist E.A."/>
            <person name="Lipzen A."/>
            <person name="Lundell T."/>
            <person name="Morin E."/>
            <person name="Murat C."/>
            <person name="Sun H."/>
            <person name="Tunlid A."/>
            <person name="Henrissat B."/>
            <person name="Grigoriev I.V."/>
            <person name="Hibbett D.S."/>
            <person name="Martin F."/>
            <person name="Nordberg H.P."/>
            <person name="Cantor M.N."/>
            <person name="Hua S.X."/>
        </authorList>
    </citation>
    <scope>NUCLEOTIDE SEQUENCE [LARGE SCALE GENOMIC DNA]</scope>
    <source>
        <strain evidence="8 9">F 1598</strain>
    </source>
</reference>
<proteinExistence type="predicted"/>
<dbReference type="InterPro" id="IPR027417">
    <property type="entry name" value="P-loop_NTPase"/>
</dbReference>
<dbReference type="InterPro" id="IPR006073">
    <property type="entry name" value="GTP-bd"/>
</dbReference>
<feature type="domain" description="Guanine nucleotide-binding protein-like 3 N-terminal" evidence="7">
    <location>
        <begin position="14"/>
        <end position="88"/>
    </location>
</feature>
<feature type="region of interest" description="Disordered" evidence="5">
    <location>
        <begin position="1"/>
        <end position="114"/>
    </location>
</feature>
<keyword evidence="9" id="KW-1185">Reference proteome</keyword>